<feature type="compositionally biased region" description="Low complexity" evidence="1">
    <location>
        <begin position="605"/>
        <end position="622"/>
    </location>
</feature>
<feature type="compositionally biased region" description="Low complexity" evidence="1">
    <location>
        <begin position="505"/>
        <end position="543"/>
    </location>
</feature>
<feature type="compositionally biased region" description="Basic residues" evidence="1">
    <location>
        <begin position="653"/>
        <end position="664"/>
    </location>
</feature>
<sequence length="701" mass="80837">MEDTDIQRFSDEYSRNKLKLLRDKIVQKLLLKQEWNMVFEELPVLTKKKKTRKQAKDIRTIDHIKEVLLKRLGYVPVYMFLNLMASICGTPEGPYRKSELYLIILYMLVKNKSADELDSLEIIPSTSIRRVADQIWDDNRDELNVKVDQLLAKMFSSHILRSVTAKLENDKDFLFATMFLDGHDTRIEYNNLATYSRFDYWSFKFKNSGLRTQVLMDVNEFTLAVSKSEACKANTDMKMFTIMDIHNNVDMTNHDVVFLDGGYFLGMNDYVESLQEKGVEFGLDNFRTPIRKSRNIPFDDSEAAYNEKFGAFRGTIETLFSFLAEKFEYFSNKNHASCVAEMEQKWNLQFKVCLLLVNVLKFCKKFNVETQTKHRLWINKEFDFEFNTDKKLIPTPVLQEQLQYSRDSLKKQQDYLDRVLEMTEEELEEELERTFSLSDFPQFNPSQDITISKPKSNPQSEIPPRSQVRSETSQRSQSRLETPPRSQSNPQSEIPSSPQSRTEIPPTSQSRSETPSTSRSSPQSETPPRSQSRSETSQRSQSRLEIPPTSQSNPQSEIPPKSQSRSKTPPKSQSKSKTSPRSQSSPQSRSETPPKSQSNPQSEIPPKSQSKSKTPPRSQSRSETSPISQSSPQSETPPRSQSRLEIPLSPQSKSKRNHPTKRKGYYSPNDEDAKRVTLSKEYQKGVSGNKRSRKPPPTFDA</sequence>
<dbReference type="OMA" id="NLMASIC"/>
<proteinExistence type="predicted"/>
<feature type="region of interest" description="Disordered" evidence="1">
    <location>
        <begin position="433"/>
        <end position="701"/>
    </location>
</feature>
<dbReference type="Proteomes" id="UP000006671">
    <property type="component" value="Unassembled WGS sequence"/>
</dbReference>
<name>D2VAM9_NAEGR</name>
<evidence type="ECO:0000313" key="3">
    <source>
        <dbReference type="Proteomes" id="UP000006671"/>
    </source>
</evidence>
<gene>
    <name evidence="2" type="ORF">NAEGRDRAFT_79233</name>
</gene>
<dbReference type="OrthoDB" id="2393881at2759"/>
<evidence type="ECO:0000256" key="1">
    <source>
        <dbReference type="SAM" id="MobiDB-lite"/>
    </source>
</evidence>
<dbReference type="EMBL" id="GG738860">
    <property type="protein sequence ID" value="EFC45982.1"/>
    <property type="molecule type" value="Genomic_DNA"/>
</dbReference>
<feature type="compositionally biased region" description="Polar residues" evidence="1">
    <location>
        <begin position="623"/>
        <end position="643"/>
    </location>
</feature>
<evidence type="ECO:0000313" key="2">
    <source>
        <dbReference type="EMBL" id="EFC45982.1"/>
    </source>
</evidence>
<feature type="compositionally biased region" description="Polar residues" evidence="1">
    <location>
        <begin position="435"/>
        <end position="460"/>
    </location>
</feature>
<organism evidence="3">
    <name type="scientific">Naegleria gruberi</name>
    <name type="common">Amoeba</name>
    <dbReference type="NCBI Taxonomy" id="5762"/>
    <lineage>
        <taxon>Eukaryota</taxon>
        <taxon>Discoba</taxon>
        <taxon>Heterolobosea</taxon>
        <taxon>Tetramitia</taxon>
        <taxon>Eutetramitia</taxon>
        <taxon>Vahlkampfiidae</taxon>
        <taxon>Naegleria</taxon>
    </lineage>
</organism>
<dbReference type="STRING" id="5762.D2VAM9"/>
<feature type="compositionally biased region" description="Low complexity" evidence="1">
    <location>
        <begin position="559"/>
        <end position="594"/>
    </location>
</feature>
<dbReference type="AlphaFoldDB" id="D2VAM9"/>
<dbReference type="RefSeq" id="XP_002678726.1">
    <property type="nucleotide sequence ID" value="XM_002678680.1"/>
</dbReference>
<dbReference type="GeneID" id="8848562"/>
<dbReference type="InParanoid" id="D2VAM9"/>
<dbReference type="KEGG" id="ngr:NAEGRDRAFT_79233"/>
<keyword evidence="3" id="KW-1185">Reference proteome</keyword>
<accession>D2VAM9</accession>
<reference evidence="2 3" key="1">
    <citation type="journal article" date="2010" name="Cell">
        <title>The genome of Naegleria gruberi illuminates early eukaryotic versatility.</title>
        <authorList>
            <person name="Fritz-Laylin L.K."/>
            <person name="Prochnik S.E."/>
            <person name="Ginger M.L."/>
            <person name="Dacks J.B."/>
            <person name="Carpenter M.L."/>
            <person name="Field M.C."/>
            <person name="Kuo A."/>
            <person name="Paredez A."/>
            <person name="Chapman J."/>
            <person name="Pham J."/>
            <person name="Shu S."/>
            <person name="Neupane R."/>
            <person name="Cipriano M."/>
            <person name="Mancuso J."/>
            <person name="Tu H."/>
            <person name="Salamov A."/>
            <person name="Lindquist E."/>
            <person name="Shapiro H."/>
            <person name="Lucas S."/>
            <person name="Grigoriev I.V."/>
            <person name="Cande W.Z."/>
            <person name="Fulton C."/>
            <person name="Rokhsar D.S."/>
            <person name="Dawson S.C."/>
        </authorList>
    </citation>
    <scope>NUCLEOTIDE SEQUENCE [LARGE SCALE GENOMIC DNA]</scope>
    <source>
        <strain evidence="2 3">NEG-M</strain>
    </source>
</reference>
<dbReference type="VEuPathDB" id="AmoebaDB:NAEGRDRAFT_79233"/>
<feature type="compositionally biased region" description="Polar residues" evidence="1">
    <location>
        <begin position="467"/>
        <end position="502"/>
    </location>
</feature>
<protein>
    <submittedName>
        <fullName evidence="2">Predicted protein</fullName>
    </submittedName>
</protein>